<feature type="transmembrane region" description="Helical" evidence="9">
    <location>
        <begin position="659"/>
        <end position="677"/>
    </location>
</feature>
<feature type="transmembrane region" description="Helical" evidence="9">
    <location>
        <begin position="99"/>
        <end position="116"/>
    </location>
</feature>
<organism evidence="10 11">
    <name type="scientific">Kockovaella imperatae</name>
    <dbReference type="NCBI Taxonomy" id="4999"/>
    <lineage>
        <taxon>Eukaryota</taxon>
        <taxon>Fungi</taxon>
        <taxon>Dikarya</taxon>
        <taxon>Basidiomycota</taxon>
        <taxon>Agaricomycotina</taxon>
        <taxon>Tremellomycetes</taxon>
        <taxon>Tremellales</taxon>
        <taxon>Cuniculitremaceae</taxon>
        <taxon>Kockovaella</taxon>
    </lineage>
</organism>
<name>A0A1Y1UFY6_9TREE</name>
<evidence type="ECO:0000256" key="1">
    <source>
        <dbReference type="ARBA" id="ARBA00004141"/>
    </source>
</evidence>
<feature type="transmembrane region" description="Helical" evidence="9">
    <location>
        <begin position="594"/>
        <end position="611"/>
    </location>
</feature>
<evidence type="ECO:0000313" key="10">
    <source>
        <dbReference type="EMBL" id="ORX36938.1"/>
    </source>
</evidence>
<proteinExistence type="inferred from homology"/>
<dbReference type="PANTHER" id="PTHR22601">
    <property type="entry name" value="ISP4 LIKE PROTEIN"/>
    <property type="match status" value="1"/>
</dbReference>
<evidence type="ECO:0000256" key="4">
    <source>
        <dbReference type="ARBA" id="ARBA00022692"/>
    </source>
</evidence>
<comment type="similarity">
    <text evidence="2">Belongs to the oligopeptide OPT transporter family.</text>
</comment>
<dbReference type="Proteomes" id="UP000193218">
    <property type="component" value="Unassembled WGS sequence"/>
</dbReference>
<feature type="transmembrane region" description="Helical" evidence="9">
    <location>
        <begin position="480"/>
        <end position="500"/>
    </location>
</feature>
<feature type="transmembrane region" description="Helical" evidence="9">
    <location>
        <begin position="257"/>
        <end position="282"/>
    </location>
</feature>
<dbReference type="InParanoid" id="A0A1Y1UFY6"/>
<evidence type="ECO:0000256" key="8">
    <source>
        <dbReference type="ARBA" id="ARBA00023136"/>
    </source>
</evidence>
<gene>
    <name evidence="10" type="ORF">BD324DRAFT_580331</name>
</gene>
<feature type="transmembrane region" description="Helical" evidence="9">
    <location>
        <begin position="403"/>
        <end position="425"/>
    </location>
</feature>
<feature type="transmembrane region" description="Helical" evidence="9">
    <location>
        <begin position="631"/>
        <end position="647"/>
    </location>
</feature>
<dbReference type="InterPro" id="IPR004813">
    <property type="entry name" value="OPT"/>
</dbReference>
<dbReference type="EMBL" id="NBSH01000007">
    <property type="protein sequence ID" value="ORX36938.1"/>
    <property type="molecule type" value="Genomic_DNA"/>
</dbReference>
<dbReference type="Pfam" id="PF03169">
    <property type="entry name" value="OPT"/>
    <property type="match status" value="1"/>
</dbReference>
<evidence type="ECO:0000256" key="2">
    <source>
        <dbReference type="ARBA" id="ARBA00008807"/>
    </source>
</evidence>
<evidence type="ECO:0000256" key="6">
    <source>
        <dbReference type="ARBA" id="ARBA00022927"/>
    </source>
</evidence>
<feature type="transmembrane region" description="Helical" evidence="9">
    <location>
        <begin position="735"/>
        <end position="761"/>
    </location>
</feature>
<keyword evidence="8 9" id="KW-0472">Membrane</keyword>
<dbReference type="NCBIfam" id="TIGR00728">
    <property type="entry name" value="OPT_sfam"/>
    <property type="match status" value="1"/>
</dbReference>
<keyword evidence="4 9" id="KW-0812">Transmembrane</keyword>
<comment type="subcellular location">
    <subcellularLocation>
        <location evidence="1">Membrane</location>
        <topology evidence="1">Multi-pass membrane protein</topology>
    </subcellularLocation>
</comment>
<feature type="transmembrane region" description="Helical" evidence="9">
    <location>
        <begin position="69"/>
        <end position="87"/>
    </location>
</feature>
<protein>
    <submittedName>
        <fullName evidence="10">OPT oligopeptide transporter protein-domain-containing protein</fullName>
    </submittedName>
</protein>
<keyword evidence="6" id="KW-0653">Protein transport</keyword>
<dbReference type="OrthoDB" id="9986677at2759"/>
<dbReference type="GeneID" id="33555242"/>
<dbReference type="AlphaFoldDB" id="A0A1Y1UFY6"/>
<dbReference type="GO" id="GO:0035673">
    <property type="term" value="F:oligopeptide transmembrane transporter activity"/>
    <property type="evidence" value="ECO:0007669"/>
    <property type="project" value="InterPro"/>
</dbReference>
<accession>A0A1Y1UFY6</accession>
<dbReference type="NCBIfam" id="TIGR00727">
    <property type="entry name" value="ISP4_OPT"/>
    <property type="match status" value="1"/>
</dbReference>
<keyword evidence="3" id="KW-0813">Transport</keyword>
<evidence type="ECO:0000256" key="5">
    <source>
        <dbReference type="ARBA" id="ARBA00022856"/>
    </source>
</evidence>
<keyword evidence="7 9" id="KW-1133">Transmembrane helix</keyword>
<feature type="transmembrane region" description="Helical" evidence="9">
    <location>
        <begin position="178"/>
        <end position="199"/>
    </location>
</feature>
<feature type="transmembrane region" description="Helical" evidence="9">
    <location>
        <begin position="507"/>
        <end position="540"/>
    </location>
</feature>
<evidence type="ECO:0000256" key="9">
    <source>
        <dbReference type="SAM" id="Phobius"/>
    </source>
</evidence>
<dbReference type="InterPro" id="IPR004648">
    <property type="entry name" value="Oligpept_transpt"/>
</dbReference>
<dbReference type="GO" id="GO:0016020">
    <property type="term" value="C:membrane"/>
    <property type="evidence" value="ECO:0007669"/>
    <property type="project" value="UniProtKB-SubCell"/>
</dbReference>
<evidence type="ECO:0000256" key="7">
    <source>
        <dbReference type="ARBA" id="ARBA00022989"/>
    </source>
</evidence>
<keyword evidence="11" id="KW-1185">Reference proteome</keyword>
<keyword evidence="5" id="KW-0571">Peptide transport</keyword>
<comment type="caution">
    <text evidence="10">The sequence shown here is derived from an EMBL/GenBank/DDBJ whole genome shotgun (WGS) entry which is preliminary data.</text>
</comment>
<sequence>MNDLHDDARSEKDLDIGFDPTHLLEKGDKLANVTSEEVAAPLYRDAPPEVKACVPEVDDVDTPCETFRAYILGTICAVVGTGLNTWFGSRQPGVYVSPLLAQFIVHPVGVFMAKLLPTRRFNLMGHEMTLNPGPWNTKEHTIVTLMATVSFPTATAIDIIIATKLPVFFNDPELGGNLGYQFLIVLSTQFLGFGLAGMAREYLVFPPAMIWPLNLAKVSLFNALHRRRFDEHGEVVVDQEADRDPPVHGWRISGFRFCLYVTMGSFAWFFVTAFLCPFLTYFNWPTWIAPTNKKLAIIMGSFTGLGINPVPTFDWTFISGAGLTPLITPWWATLQIFIGASLGVLIIIALYFSNTWYTSYLLPNSNAAFDRFGHSYNVSRVLNPDHTINEVSYRAYSPLYYSAGYNLVFGAYFAQYSAAIVYAVLDHGEQLKIGFTVGYRQMRALFSKRHGKSEVEEAREMMDYDIHYRLMKAYPDAPQWWFGLICLAALIMGIVACEVYKNTMPIWGIFVCLAMAAVFLVPSGIIMAISNVQIILVVLAEIIPGAAIPGRPYANMVFKIYGWVALIQALLYVQDQKLAHYMHVPPRATFRAQMWGVLIGTFVTLGVINWQMSVVPDLCVPGQKDLLTCPYYTTFFSSALLFGVLGPKRVYGSKGLYKNLLWAFFVGAALTIIASLAKRKWPKNNAAINIPVIISGAQYFAPYNWAFVYAGVPLAWTFMRYLYRHYHSWWSKYCYILSIGLTVGAALSGIIQFFCITYPGASLNWWGTEFYVSGCDGLGCPLKELPEVGYFGPGVGPAAIIGGTIR</sequence>
<dbReference type="GO" id="GO:0015031">
    <property type="term" value="P:protein transport"/>
    <property type="evidence" value="ECO:0007669"/>
    <property type="project" value="UniProtKB-KW"/>
</dbReference>
<evidence type="ECO:0000313" key="11">
    <source>
        <dbReference type="Proteomes" id="UP000193218"/>
    </source>
</evidence>
<feature type="transmembrane region" description="Helical" evidence="9">
    <location>
        <begin position="330"/>
        <end position="352"/>
    </location>
</feature>
<feature type="transmembrane region" description="Helical" evidence="9">
    <location>
        <begin position="552"/>
        <end position="573"/>
    </location>
</feature>
<evidence type="ECO:0000256" key="3">
    <source>
        <dbReference type="ARBA" id="ARBA00022448"/>
    </source>
</evidence>
<reference evidence="10 11" key="1">
    <citation type="submission" date="2017-03" db="EMBL/GenBank/DDBJ databases">
        <title>Widespread Adenine N6-methylation of Active Genes in Fungi.</title>
        <authorList>
            <consortium name="DOE Joint Genome Institute"/>
            <person name="Mondo S.J."/>
            <person name="Dannebaum R.O."/>
            <person name="Kuo R.C."/>
            <person name="Louie K.B."/>
            <person name="Bewick A.J."/>
            <person name="Labutti K."/>
            <person name="Haridas S."/>
            <person name="Kuo A."/>
            <person name="Salamov A."/>
            <person name="Ahrendt S.R."/>
            <person name="Lau R."/>
            <person name="Bowen B.P."/>
            <person name="Lipzen A."/>
            <person name="Sullivan W."/>
            <person name="Andreopoulos W.B."/>
            <person name="Clum A."/>
            <person name="Lindquist E."/>
            <person name="Daum C."/>
            <person name="Northen T.R."/>
            <person name="Ramamoorthy G."/>
            <person name="Schmitz R.J."/>
            <person name="Gryganskyi A."/>
            <person name="Culley D."/>
            <person name="Magnuson J."/>
            <person name="James T.Y."/>
            <person name="O'Malley M.A."/>
            <person name="Stajich J.E."/>
            <person name="Spatafora J.W."/>
            <person name="Visel A."/>
            <person name="Grigoriev I.V."/>
        </authorList>
    </citation>
    <scope>NUCLEOTIDE SEQUENCE [LARGE SCALE GENOMIC DNA]</scope>
    <source>
        <strain evidence="10 11">NRRL Y-17943</strain>
    </source>
</reference>
<feature type="transmembrane region" description="Helical" evidence="9">
    <location>
        <begin position="142"/>
        <end position="163"/>
    </location>
</feature>
<dbReference type="RefSeq" id="XP_021871007.1">
    <property type="nucleotide sequence ID" value="XM_022013434.1"/>
</dbReference>